<dbReference type="Pfam" id="PF00962">
    <property type="entry name" value="A_deaminase"/>
    <property type="match status" value="1"/>
</dbReference>
<dbReference type="GO" id="GO:0016814">
    <property type="term" value="F:hydrolase activity, acting on carbon-nitrogen (but not peptide) bonds, in cyclic amidines"/>
    <property type="evidence" value="ECO:0007669"/>
    <property type="project" value="UniProtKB-ARBA"/>
</dbReference>
<evidence type="ECO:0000256" key="5">
    <source>
        <dbReference type="ARBA" id="ARBA00022833"/>
    </source>
</evidence>
<gene>
    <name evidence="7" type="ORF">EOE18_16140</name>
</gene>
<evidence type="ECO:0000256" key="2">
    <source>
        <dbReference type="ARBA" id="ARBA00006676"/>
    </source>
</evidence>
<dbReference type="EMBL" id="SACO01000016">
    <property type="protein sequence ID" value="RVU03390.1"/>
    <property type="molecule type" value="Genomic_DNA"/>
</dbReference>
<dbReference type="GO" id="GO:0046872">
    <property type="term" value="F:metal ion binding"/>
    <property type="evidence" value="ECO:0007669"/>
    <property type="project" value="UniProtKB-KW"/>
</dbReference>
<dbReference type="Proteomes" id="UP000282837">
    <property type="component" value="Unassembled WGS sequence"/>
</dbReference>
<keyword evidence="5" id="KW-0862">Zinc</keyword>
<keyword evidence="3" id="KW-0479">Metal-binding</keyword>
<proteinExistence type="inferred from homology"/>
<organism evidence="7 8">
    <name type="scientific">Novosphingobium umbonatum</name>
    <dbReference type="NCBI Taxonomy" id="1908524"/>
    <lineage>
        <taxon>Bacteria</taxon>
        <taxon>Pseudomonadati</taxon>
        <taxon>Pseudomonadota</taxon>
        <taxon>Alphaproteobacteria</taxon>
        <taxon>Sphingomonadales</taxon>
        <taxon>Sphingomonadaceae</taxon>
        <taxon>Novosphingobium</taxon>
    </lineage>
</organism>
<keyword evidence="8" id="KW-1185">Reference proteome</keyword>
<dbReference type="OrthoDB" id="105475at2"/>
<accession>A0A3S2VQY6</accession>
<comment type="caution">
    <text evidence="7">The sequence shown here is derived from an EMBL/GenBank/DDBJ whole genome shotgun (WGS) entry which is preliminary data.</text>
</comment>
<protein>
    <submittedName>
        <fullName evidence="7">Adenosine deaminase</fullName>
    </submittedName>
</protein>
<evidence type="ECO:0000259" key="6">
    <source>
        <dbReference type="Pfam" id="PF00962"/>
    </source>
</evidence>
<dbReference type="InterPro" id="IPR001365">
    <property type="entry name" value="A_deaminase_dom"/>
</dbReference>
<name>A0A3S2VQY6_9SPHN</name>
<keyword evidence="4" id="KW-0378">Hydrolase</keyword>
<feature type="domain" description="Adenosine deaminase" evidence="6">
    <location>
        <begin position="29"/>
        <end position="347"/>
    </location>
</feature>
<dbReference type="AlphaFoldDB" id="A0A3S2VQY6"/>
<evidence type="ECO:0000313" key="7">
    <source>
        <dbReference type="EMBL" id="RVU03390.1"/>
    </source>
</evidence>
<evidence type="ECO:0000256" key="1">
    <source>
        <dbReference type="ARBA" id="ARBA00001947"/>
    </source>
</evidence>
<evidence type="ECO:0000256" key="4">
    <source>
        <dbReference type="ARBA" id="ARBA00022801"/>
    </source>
</evidence>
<reference evidence="7 8" key="1">
    <citation type="submission" date="2019-01" db="EMBL/GenBank/DDBJ databases">
        <authorList>
            <person name="Chen W.-M."/>
        </authorList>
    </citation>
    <scope>NUCLEOTIDE SEQUENCE [LARGE SCALE GENOMIC DNA]</scope>
    <source>
        <strain evidence="7 8">FSY-9</strain>
    </source>
</reference>
<evidence type="ECO:0000313" key="8">
    <source>
        <dbReference type="Proteomes" id="UP000282837"/>
    </source>
</evidence>
<dbReference type="GO" id="GO:0019239">
    <property type="term" value="F:deaminase activity"/>
    <property type="evidence" value="ECO:0007669"/>
    <property type="project" value="InterPro"/>
</dbReference>
<dbReference type="InterPro" id="IPR006330">
    <property type="entry name" value="Ado/ade_deaminase"/>
</dbReference>
<dbReference type="Gene3D" id="3.20.20.140">
    <property type="entry name" value="Metal-dependent hydrolases"/>
    <property type="match status" value="1"/>
</dbReference>
<dbReference type="PANTHER" id="PTHR43114">
    <property type="entry name" value="ADENINE DEAMINASE"/>
    <property type="match status" value="1"/>
</dbReference>
<dbReference type="PANTHER" id="PTHR43114:SF6">
    <property type="entry name" value="ADENINE DEAMINASE"/>
    <property type="match status" value="1"/>
</dbReference>
<dbReference type="InterPro" id="IPR032466">
    <property type="entry name" value="Metal_Hydrolase"/>
</dbReference>
<dbReference type="SUPFAM" id="SSF51556">
    <property type="entry name" value="Metallo-dependent hydrolases"/>
    <property type="match status" value="1"/>
</dbReference>
<sequence>MEETLAVLPVSATGRVVTREQRDFFTRLPKVELHCHLLGAMREETFRDLARHYDAPIPADMAAGLYTRGRKPVGVLHALRAMEQYLLRRPEDLARLVREYLEDAAEAHVRHAEFFWNPTVTLNTHGLPYGEIQQAMVEAIEQAERDLGISALMIPAIDREAPPADAMVMVEEMLRHRHPRVAGIGIDYRENDGPPEWFADAYGLARQNGLRTTAHAGEFGMPWTNVGIAVEQLGVDRVDHGYTVIDNPVLAEGLKGRGMLFTVVPTNSYYLRVMKPEDWAHHHPIRKMLAMGLALHPNSDDPQLHRVSAAGAWELMYSHMGASRDDLRAMMLHGIAGSWASAERKAQWAAQWPLEFDMLAGAVEWEEGPSLRR</sequence>
<evidence type="ECO:0000256" key="3">
    <source>
        <dbReference type="ARBA" id="ARBA00022723"/>
    </source>
</evidence>
<comment type="cofactor">
    <cofactor evidence="1">
        <name>Zn(2+)</name>
        <dbReference type="ChEBI" id="CHEBI:29105"/>
    </cofactor>
</comment>
<comment type="similarity">
    <text evidence="2">Belongs to the metallo-dependent hydrolases superfamily. Adenosine and AMP deaminases family.</text>
</comment>